<proteinExistence type="predicted"/>
<dbReference type="Proteomes" id="UP001341840">
    <property type="component" value="Unassembled WGS sequence"/>
</dbReference>
<gene>
    <name evidence="1" type="ORF">PIB30_095503</name>
</gene>
<dbReference type="EMBL" id="JASCZI010062604">
    <property type="protein sequence ID" value="MED6140668.1"/>
    <property type="molecule type" value="Genomic_DNA"/>
</dbReference>
<protein>
    <submittedName>
        <fullName evidence="1">Uncharacterized protein</fullName>
    </submittedName>
</protein>
<organism evidence="1 2">
    <name type="scientific">Stylosanthes scabra</name>
    <dbReference type="NCBI Taxonomy" id="79078"/>
    <lineage>
        <taxon>Eukaryota</taxon>
        <taxon>Viridiplantae</taxon>
        <taxon>Streptophyta</taxon>
        <taxon>Embryophyta</taxon>
        <taxon>Tracheophyta</taxon>
        <taxon>Spermatophyta</taxon>
        <taxon>Magnoliopsida</taxon>
        <taxon>eudicotyledons</taxon>
        <taxon>Gunneridae</taxon>
        <taxon>Pentapetalae</taxon>
        <taxon>rosids</taxon>
        <taxon>fabids</taxon>
        <taxon>Fabales</taxon>
        <taxon>Fabaceae</taxon>
        <taxon>Papilionoideae</taxon>
        <taxon>50 kb inversion clade</taxon>
        <taxon>dalbergioids sensu lato</taxon>
        <taxon>Dalbergieae</taxon>
        <taxon>Pterocarpus clade</taxon>
        <taxon>Stylosanthes</taxon>
    </lineage>
</organism>
<evidence type="ECO:0000313" key="1">
    <source>
        <dbReference type="EMBL" id="MED6140668.1"/>
    </source>
</evidence>
<reference evidence="1 2" key="1">
    <citation type="journal article" date="2023" name="Plants (Basel)">
        <title>Bridging the Gap: Combining Genomics and Transcriptomics Approaches to Understand Stylosanthes scabra, an Orphan Legume from the Brazilian Caatinga.</title>
        <authorList>
            <person name="Ferreira-Neto J.R.C."/>
            <person name="da Silva M.D."/>
            <person name="Binneck E."/>
            <person name="de Melo N.F."/>
            <person name="da Silva R.H."/>
            <person name="de Melo A.L.T.M."/>
            <person name="Pandolfi V."/>
            <person name="Bustamante F.O."/>
            <person name="Brasileiro-Vidal A.C."/>
            <person name="Benko-Iseppon A.M."/>
        </authorList>
    </citation>
    <scope>NUCLEOTIDE SEQUENCE [LARGE SCALE GENOMIC DNA]</scope>
    <source>
        <tissue evidence="1">Leaves</tissue>
    </source>
</reference>
<name>A0ABU6SY60_9FABA</name>
<evidence type="ECO:0000313" key="2">
    <source>
        <dbReference type="Proteomes" id="UP001341840"/>
    </source>
</evidence>
<sequence>MPWRSSCKVLLFRNLGGPPKLPQGHTGILAQFVDCAWKGKVPLVLQSLGYHCHVVGNDILRLHFFSPHDAMNEYGPCNCDFRFVPRWNK</sequence>
<accession>A0ABU6SY60</accession>
<keyword evidence="2" id="KW-1185">Reference proteome</keyword>
<comment type="caution">
    <text evidence="1">The sequence shown here is derived from an EMBL/GenBank/DDBJ whole genome shotgun (WGS) entry which is preliminary data.</text>
</comment>